<dbReference type="EMBL" id="JAKNCJ010000013">
    <property type="protein sequence ID" value="MCL6424444.1"/>
    <property type="molecule type" value="Genomic_DNA"/>
</dbReference>
<proteinExistence type="predicted"/>
<dbReference type="Gene3D" id="6.10.10.130">
    <property type="match status" value="1"/>
</dbReference>
<dbReference type="Pfam" id="PF13749">
    <property type="entry name" value="HATPase_c_4"/>
    <property type="match status" value="1"/>
</dbReference>
<dbReference type="InterPro" id="IPR007421">
    <property type="entry name" value="Schlafen_AlbA_2_dom"/>
</dbReference>
<protein>
    <submittedName>
        <fullName evidence="2">DNA binding domain-containing protein</fullName>
    </submittedName>
</protein>
<sequence>MSTPAPPPDAAIDRVVPDEVALALRAILDGAMADSLEGQHLDFTEDPARAARPAGNPDARLAEIVLDTAICFANADGESHVILGVADRTAGPAAFTGTDADPDLLRRRIFDRTQPNLSVEIREFHVGEVRLLDIRVPQGLSVYSRKNMAASRREGTSCVPLTDDLRQQIGFERANPDLTARPTALSISDLDPGAIAHARRLLEQREPDRPAASDLDVLRRMGVIDGHGRLLRAAQVLLGRSEAHDFIARHLWRRAPGGEPSATGYRGPMLEAMAAMRDRVETLRDPEAARVELPTGQEVPIPNFPAQAIDESVSNAFIHRDWSSSLPIVVDQSPVALSVISPGGLPRGVDADRLLSTPSRPRNLVLMRALHTLGLAEETSRGFDRLWHGCQRGCGSRFSFAAIRSAVPTR</sequence>
<name>A0ABT0R5B0_9MICO</name>
<dbReference type="Gene3D" id="3.30.565.60">
    <property type="match status" value="1"/>
</dbReference>
<comment type="caution">
    <text evidence="2">The sequence shown here is derived from an EMBL/GenBank/DDBJ whole genome shotgun (WGS) entry which is preliminary data.</text>
</comment>
<dbReference type="RefSeq" id="WP_249738519.1">
    <property type="nucleotide sequence ID" value="NZ_JAKNCJ010000013.1"/>
</dbReference>
<evidence type="ECO:0000313" key="3">
    <source>
        <dbReference type="Proteomes" id="UP001203761"/>
    </source>
</evidence>
<dbReference type="Proteomes" id="UP001203761">
    <property type="component" value="Unassembled WGS sequence"/>
</dbReference>
<gene>
    <name evidence="2" type="ORF">Bequi_13825</name>
</gene>
<dbReference type="PANTHER" id="PTHR30595">
    <property type="entry name" value="GLPR-RELATED TRANSCRIPTIONAL REPRESSOR"/>
    <property type="match status" value="1"/>
</dbReference>
<dbReference type="Pfam" id="PF04326">
    <property type="entry name" value="SLFN_AlbA_2"/>
    <property type="match status" value="1"/>
</dbReference>
<dbReference type="InterPro" id="IPR038475">
    <property type="entry name" value="RecG_C_sf"/>
</dbReference>
<dbReference type="PANTHER" id="PTHR30595:SF6">
    <property type="entry name" value="SCHLAFEN ALBA-2 DOMAIN-CONTAINING PROTEIN"/>
    <property type="match status" value="1"/>
</dbReference>
<dbReference type="InterPro" id="IPR038461">
    <property type="entry name" value="Schlafen_AlbA_2_dom_sf"/>
</dbReference>
<feature type="domain" description="Schlafen AlbA-2" evidence="1">
    <location>
        <begin position="37"/>
        <end position="160"/>
    </location>
</feature>
<reference evidence="2" key="1">
    <citation type="submission" date="2022-02" db="EMBL/GenBank/DDBJ databases">
        <authorList>
            <person name="Lee M."/>
            <person name="Kim S.-J."/>
            <person name="Jung M.-Y."/>
        </authorList>
    </citation>
    <scope>NUCLEOTIDE SEQUENCE</scope>
    <source>
        <strain evidence="2">JHP9</strain>
    </source>
</reference>
<dbReference type="Gene3D" id="3.30.950.30">
    <property type="entry name" value="Schlafen, AAA domain"/>
    <property type="match status" value="1"/>
</dbReference>
<evidence type="ECO:0000259" key="1">
    <source>
        <dbReference type="Pfam" id="PF04326"/>
    </source>
</evidence>
<accession>A0ABT0R5B0</accession>
<keyword evidence="3" id="KW-1185">Reference proteome</keyword>
<organism evidence="2 3">
    <name type="scientific">Brachybacterium equifaecis</name>
    <dbReference type="NCBI Taxonomy" id="2910770"/>
    <lineage>
        <taxon>Bacteria</taxon>
        <taxon>Bacillati</taxon>
        <taxon>Actinomycetota</taxon>
        <taxon>Actinomycetes</taxon>
        <taxon>Micrococcales</taxon>
        <taxon>Dermabacteraceae</taxon>
        <taxon>Brachybacterium</taxon>
    </lineage>
</organism>
<evidence type="ECO:0000313" key="2">
    <source>
        <dbReference type="EMBL" id="MCL6424444.1"/>
    </source>
</evidence>